<evidence type="ECO:0000313" key="2">
    <source>
        <dbReference type="Proteomes" id="UP000176682"/>
    </source>
</evidence>
<dbReference type="Pfam" id="PF02511">
    <property type="entry name" value="Thy1"/>
    <property type="match status" value="2"/>
</dbReference>
<proteinExistence type="predicted"/>
<organism evidence="1 2">
    <name type="scientific">Candidatus Collierbacteria bacterium RIFOXYB1_FULL_49_13</name>
    <dbReference type="NCBI Taxonomy" id="1817728"/>
    <lineage>
        <taxon>Bacteria</taxon>
        <taxon>Candidatus Collieribacteriota</taxon>
    </lineage>
</organism>
<accession>A0A1F5FI94</accession>
<reference evidence="1 2" key="1">
    <citation type="journal article" date="2016" name="Nat. Commun.">
        <title>Thousands of microbial genomes shed light on interconnected biogeochemical processes in an aquifer system.</title>
        <authorList>
            <person name="Anantharaman K."/>
            <person name="Brown C.T."/>
            <person name="Hug L.A."/>
            <person name="Sharon I."/>
            <person name="Castelle C.J."/>
            <person name="Probst A.J."/>
            <person name="Thomas B.C."/>
            <person name="Singh A."/>
            <person name="Wilkins M.J."/>
            <person name="Karaoz U."/>
            <person name="Brodie E.L."/>
            <person name="Williams K.H."/>
            <person name="Hubbard S.S."/>
            <person name="Banfield J.F."/>
        </authorList>
    </citation>
    <scope>NUCLEOTIDE SEQUENCE [LARGE SCALE GENOMIC DNA]</scope>
</reference>
<dbReference type="InterPro" id="IPR003669">
    <property type="entry name" value="Thymidylate_synthase_ThyX"/>
</dbReference>
<dbReference type="GO" id="GO:0050797">
    <property type="term" value="F:thymidylate synthase (FAD) activity"/>
    <property type="evidence" value="ECO:0007669"/>
    <property type="project" value="InterPro"/>
</dbReference>
<dbReference type="GO" id="GO:0050660">
    <property type="term" value="F:flavin adenine dinucleotide binding"/>
    <property type="evidence" value="ECO:0007669"/>
    <property type="project" value="InterPro"/>
</dbReference>
<dbReference type="PANTHER" id="PTHR34934:SF1">
    <property type="entry name" value="FLAVIN-DEPENDENT THYMIDYLATE SYNTHASE"/>
    <property type="match status" value="1"/>
</dbReference>
<dbReference type="Gene3D" id="3.30.1360.170">
    <property type="match status" value="2"/>
</dbReference>
<dbReference type="GO" id="GO:0070402">
    <property type="term" value="F:NADPH binding"/>
    <property type="evidence" value="ECO:0007669"/>
    <property type="project" value="TreeGrafter"/>
</dbReference>
<evidence type="ECO:0008006" key="3">
    <source>
        <dbReference type="Google" id="ProtNLM"/>
    </source>
</evidence>
<dbReference type="PROSITE" id="PS51331">
    <property type="entry name" value="THYX"/>
    <property type="match status" value="1"/>
</dbReference>
<dbReference type="PANTHER" id="PTHR34934">
    <property type="entry name" value="FLAVIN-DEPENDENT THYMIDYLATE SYNTHASE"/>
    <property type="match status" value="1"/>
</dbReference>
<dbReference type="GO" id="GO:0004799">
    <property type="term" value="F:thymidylate synthase activity"/>
    <property type="evidence" value="ECO:0007669"/>
    <property type="project" value="TreeGrafter"/>
</dbReference>
<dbReference type="Proteomes" id="UP000176682">
    <property type="component" value="Unassembled WGS sequence"/>
</dbReference>
<gene>
    <name evidence="1" type="ORF">A2368_01335</name>
</gene>
<name>A0A1F5FI94_9BACT</name>
<dbReference type="GO" id="GO:0006231">
    <property type="term" value="P:dTMP biosynthetic process"/>
    <property type="evidence" value="ECO:0007669"/>
    <property type="project" value="InterPro"/>
</dbReference>
<dbReference type="AlphaFoldDB" id="A0A1F5FI94"/>
<dbReference type="SUPFAM" id="SSF69796">
    <property type="entry name" value="Thymidylate synthase-complementing protein Thy1"/>
    <property type="match status" value="2"/>
</dbReference>
<sequence>MMIPNSSFYIYIQESTMPHLSDYPHLVDTSGQFTIPPAAFLLAFTQAPPSVTENLSPAQRTEIDASTVLSGQAARTCYSGSGIVTSLDYVLGTEKHRATTDKVAASTLGSGHLTTRQHRTLSFGLYLSRYLAWVLHSQPFYNSEQVSERYVAMDETSLMVPGGDVFTSSGQELVLAYQRLKDILTPVARQLLRQRFPGRSISKWQTWLDSEAEKKAQEVARYILPWGFQTYMYFTITDLTLMRLHRLSLTYDIGAEATTLIRLMVELITSVDPSFADQITDPLPLESTPEYQLFASRLPDSALFGQKFDLRLHGHPVLVRPDPTNPFFQLADAIQDTLGFSREQLGDAEAVDMVLNPNRNPILSSTLGESVMHQLTQSLNQVVIRTLVRLSFAADSQFQRHRGFFHTRPVYSSIPDPDRDIITPALIAYSQEARSVYREAIQTNNRFMQSLLEQGVPQHQINYLQVKGAVIRKRAALPLGYLYPFLKARTCLNAQEEIYAIAVSIIQQLQVIDPKLAAYFSHPSPCGVRKLAGIGPHCPEGARYCGDPRMWSLPVDDYPDRLI</sequence>
<dbReference type="InterPro" id="IPR036098">
    <property type="entry name" value="Thymidylate_synthase_ThyX_sf"/>
</dbReference>
<comment type="caution">
    <text evidence="1">The sequence shown here is derived from an EMBL/GenBank/DDBJ whole genome shotgun (WGS) entry which is preliminary data.</text>
</comment>
<evidence type="ECO:0000313" key="1">
    <source>
        <dbReference type="EMBL" id="OGD79368.1"/>
    </source>
</evidence>
<protein>
    <recommendedName>
        <fullName evidence="3">Thymidylate synthase</fullName>
    </recommendedName>
</protein>
<dbReference type="EMBL" id="MFAM01000023">
    <property type="protein sequence ID" value="OGD79368.1"/>
    <property type="molecule type" value="Genomic_DNA"/>
</dbReference>